<reference evidence="1" key="2">
    <citation type="submission" date="2020-12" db="EMBL/GenBank/DDBJ databases">
        <authorList>
            <person name="Kanost M."/>
        </authorList>
    </citation>
    <scope>NUCLEOTIDE SEQUENCE</scope>
</reference>
<protein>
    <submittedName>
        <fullName evidence="1">Uncharacterized protein</fullName>
    </submittedName>
</protein>
<organism evidence="1 2">
    <name type="scientific">Manduca sexta</name>
    <name type="common">Tobacco hawkmoth</name>
    <name type="synonym">Tobacco hornworm</name>
    <dbReference type="NCBI Taxonomy" id="7130"/>
    <lineage>
        <taxon>Eukaryota</taxon>
        <taxon>Metazoa</taxon>
        <taxon>Ecdysozoa</taxon>
        <taxon>Arthropoda</taxon>
        <taxon>Hexapoda</taxon>
        <taxon>Insecta</taxon>
        <taxon>Pterygota</taxon>
        <taxon>Neoptera</taxon>
        <taxon>Endopterygota</taxon>
        <taxon>Lepidoptera</taxon>
        <taxon>Glossata</taxon>
        <taxon>Ditrysia</taxon>
        <taxon>Bombycoidea</taxon>
        <taxon>Sphingidae</taxon>
        <taxon>Sphinginae</taxon>
        <taxon>Sphingini</taxon>
        <taxon>Manduca</taxon>
    </lineage>
</organism>
<proteinExistence type="predicted"/>
<dbReference type="EMBL" id="JH668551">
    <property type="protein sequence ID" value="KAG6457590.1"/>
    <property type="molecule type" value="Genomic_DNA"/>
</dbReference>
<dbReference type="AlphaFoldDB" id="A0A921ZH45"/>
<comment type="caution">
    <text evidence="1">The sequence shown here is derived from an EMBL/GenBank/DDBJ whole genome shotgun (WGS) entry which is preliminary data.</text>
</comment>
<dbReference type="Proteomes" id="UP000791440">
    <property type="component" value="Unassembled WGS sequence"/>
</dbReference>
<name>A0A921ZH45_MANSE</name>
<gene>
    <name evidence="1" type="ORF">O3G_MSEX010383</name>
</gene>
<accession>A0A921ZH45</accession>
<sequence>MRLPLSDYGISIQAFHSYPDNYLTGRKKCKVSLKICRIRDMNEDHFVFYRGPGPSVPDTDPVARAVSLQDHLFS</sequence>
<evidence type="ECO:0000313" key="2">
    <source>
        <dbReference type="Proteomes" id="UP000791440"/>
    </source>
</evidence>
<evidence type="ECO:0000313" key="1">
    <source>
        <dbReference type="EMBL" id="KAG6457590.1"/>
    </source>
</evidence>
<keyword evidence="2" id="KW-1185">Reference proteome</keyword>
<reference evidence="1" key="1">
    <citation type="journal article" date="2016" name="Insect Biochem. Mol. Biol.">
        <title>Multifaceted biological insights from a draft genome sequence of the tobacco hornworm moth, Manduca sexta.</title>
        <authorList>
            <person name="Kanost M.R."/>
            <person name="Arrese E.L."/>
            <person name="Cao X."/>
            <person name="Chen Y.R."/>
            <person name="Chellapilla S."/>
            <person name="Goldsmith M.R."/>
            <person name="Grosse-Wilde E."/>
            <person name="Heckel D.G."/>
            <person name="Herndon N."/>
            <person name="Jiang H."/>
            <person name="Papanicolaou A."/>
            <person name="Qu J."/>
            <person name="Soulages J.L."/>
            <person name="Vogel H."/>
            <person name="Walters J."/>
            <person name="Waterhouse R.M."/>
            <person name="Ahn S.J."/>
            <person name="Almeida F.C."/>
            <person name="An C."/>
            <person name="Aqrawi P."/>
            <person name="Bretschneider A."/>
            <person name="Bryant W.B."/>
            <person name="Bucks S."/>
            <person name="Chao H."/>
            <person name="Chevignon G."/>
            <person name="Christen J.M."/>
            <person name="Clarke D.F."/>
            <person name="Dittmer N.T."/>
            <person name="Ferguson L.C.F."/>
            <person name="Garavelou S."/>
            <person name="Gordon K.H.J."/>
            <person name="Gunaratna R.T."/>
            <person name="Han Y."/>
            <person name="Hauser F."/>
            <person name="He Y."/>
            <person name="Heidel-Fischer H."/>
            <person name="Hirsh A."/>
            <person name="Hu Y."/>
            <person name="Jiang H."/>
            <person name="Kalra D."/>
            <person name="Klinner C."/>
            <person name="Konig C."/>
            <person name="Kovar C."/>
            <person name="Kroll A.R."/>
            <person name="Kuwar S.S."/>
            <person name="Lee S.L."/>
            <person name="Lehman R."/>
            <person name="Li K."/>
            <person name="Li Z."/>
            <person name="Liang H."/>
            <person name="Lovelace S."/>
            <person name="Lu Z."/>
            <person name="Mansfield J.H."/>
            <person name="McCulloch K.J."/>
            <person name="Mathew T."/>
            <person name="Morton B."/>
            <person name="Muzny D.M."/>
            <person name="Neunemann D."/>
            <person name="Ongeri F."/>
            <person name="Pauchet Y."/>
            <person name="Pu L.L."/>
            <person name="Pyrousis I."/>
            <person name="Rao X.J."/>
            <person name="Redding A."/>
            <person name="Roesel C."/>
            <person name="Sanchez-Gracia A."/>
            <person name="Schaack S."/>
            <person name="Shukla A."/>
            <person name="Tetreau G."/>
            <person name="Wang Y."/>
            <person name="Xiong G.H."/>
            <person name="Traut W."/>
            <person name="Walsh T.K."/>
            <person name="Worley K.C."/>
            <person name="Wu D."/>
            <person name="Wu W."/>
            <person name="Wu Y.Q."/>
            <person name="Zhang X."/>
            <person name="Zou Z."/>
            <person name="Zucker H."/>
            <person name="Briscoe A.D."/>
            <person name="Burmester T."/>
            <person name="Clem R.J."/>
            <person name="Feyereisen R."/>
            <person name="Grimmelikhuijzen C.J.P."/>
            <person name="Hamodrakas S.J."/>
            <person name="Hansson B.S."/>
            <person name="Huguet E."/>
            <person name="Jermiin L.S."/>
            <person name="Lan Q."/>
            <person name="Lehman H.K."/>
            <person name="Lorenzen M."/>
            <person name="Merzendorfer H."/>
            <person name="Michalopoulos I."/>
            <person name="Morton D.B."/>
            <person name="Muthukrishnan S."/>
            <person name="Oakeshott J.G."/>
            <person name="Palmer W."/>
            <person name="Park Y."/>
            <person name="Passarelli A.L."/>
            <person name="Rozas J."/>
            <person name="Schwartz L.M."/>
            <person name="Smith W."/>
            <person name="Southgate A."/>
            <person name="Vilcinskas A."/>
            <person name="Vogt R."/>
            <person name="Wang P."/>
            <person name="Werren J."/>
            <person name="Yu X.Q."/>
            <person name="Zhou J.J."/>
            <person name="Brown S.J."/>
            <person name="Scherer S.E."/>
            <person name="Richards S."/>
            <person name="Blissard G.W."/>
        </authorList>
    </citation>
    <scope>NUCLEOTIDE SEQUENCE</scope>
</reference>